<dbReference type="GO" id="GO:0004725">
    <property type="term" value="F:protein tyrosine phosphatase activity"/>
    <property type="evidence" value="ECO:0007669"/>
    <property type="project" value="UniProtKB-EC"/>
</dbReference>
<proteinExistence type="inferred from homology"/>
<protein>
    <recommendedName>
        <fullName evidence="2">protein-tyrosine-phosphatase</fullName>
        <ecNumber evidence="2">3.1.3.48</ecNumber>
    </recommendedName>
</protein>
<dbReference type="SMART" id="SM00195">
    <property type="entry name" value="DSPc"/>
    <property type="match status" value="1"/>
</dbReference>
<organism evidence="9">
    <name type="scientific">Anthurium amnicola</name>
    <dbReference type="NCBI Taxonomy" id="1678845"/>
    <lineage>
        <taxon>Eukaryota</taxon>
        <taxon>Viridiplantae</taxon>
        <taxon>Streptophyta</taxon>
        <taxon>Embryophyta</taxon>
        <taxon>Tracheophyta</taxon>
        <taxon>Spermatophyta</taxon>
        <taxon>Magnoliopsida</taxon>
        <taxon>Liliopsida</taxon>
        <taxon>Araceae</taxon>
        <taxon>Pothoideae</taxon>
        <taxon>Potheae</taxon>
        <taxon>Anthurium</taxon>
    </lineage>
</organism>
<evidence type="ECO:0000259" key="8">
    <source>
        <dbReference type="PROSITE" id="PS50056"/>
    </source>
</evidence>
<dbReference type="InterPro" id="IPR000387">
    <property type="entry name" value="Tyr_Pase_dom"/>
</dbReference>
<dbReference type="InterPro" id="IPR020422">
    <property type="entry name" value="TYR_PHOSPHATASE_DUAL_dom"/>
</dbReference>
<dbReference type="Pfam" id="PF00782">
    <property type="entry name" value="DSPc"/>
    <property type="match status" value="1"/>
</dbReference>
<feature type="domain" description="Tyrosine specific protein phosphatases" evidence="8">
    <location>
        <begin position="114"/>
        <end position="172"/>
    </location>
</feature>
<evidence type="ECO:0000256" key="1">
    <source>
        <dbReference type="ARBA" id="ARBA00008601"/>
    </source>
</evidence>
<evidence type="ECO:0000256" key="3">
    <source>
        <dbReference type="ARBA" id="ARBA00022801"/>
    </source>
</evidence>
<dbReference type="EMBL" id="GDJX01014923">
    <property type="protein sequence ID" value="JAT53013.1"/>
    <property type="molecule type" value="Transcribed_RNA"/>
</dbReference>
<dbReference type="PROSITE" id="PS50056">
    <property type="entry name" value="TYR_PHOSPHATASE_2"/>
    <property type="match status" value="1"/>
</dbReference>
<evidence type="ECO:0000313" key="11">
    <source>
        <dbReference type="EMBL" id="JAT64228.1"/>
    </source>
</evidence>
<evidence type="ECO:0000256" key="4">
    <source>
        <dbReference type="ARBA" id="ARBA00022912"/>
    </source>
</evidence>
<evidence type="ECO:0000259" key="7">
    <source>
        <dbReference type="PROSITE" id="PS50054"/>
    </source>
</evidence>
<dbReference type="SUPFAM" id="SSF52799">
    <property type="entry name" value="(Phosphotyrosine protein) phosphatases II"/>
    <property type="match status" value="1"/>
</dbReference>
<keyword evidence="3" id="KW-0378">Hydrolase</keyword>
<evidence type="ECO:0000256" key="5">
    <source>
        <dbReference type="PIRSR" id="PIRSR000941-50"/>
    </source>
</evidence>
<dbReference type="AlphaFoldDB" id="A0A1D1YED8"/>
<dbReference type="FunFam" id="3.90.190.10:FF:000083">
    <property type="entry name" value="Dual specificity protein phosphatase 12-like"/>
    <property type="match status" value="1"/>
</dbReference>
<dbReference type="PROSITE" id="PS00383">
    <property type="entry name" value="TYR_PHOSPHATASE_1"/>
    <property type="match status" value="1"/>
</dbReference>
<dbReference type="PROSITE" id="PS50054">
    <property type="entry name" value="TYR_PHOSPHATASE_DUAL"/>
    <property type="match status" value="1"/>
</dbReference>
<dbReference type="PANTHER" id="PTHR45848:SF4">
    <property type="entry name" value="DUAL SPECIFICITY PROTEIN PHOSPHATASE 12"/>
    <property type="match status" value="1"/>
</dbReference>
<dbReference type="EMBL" id="GDJX01007680">
    <property type="protein sequence ID" value="JAT60256.1"/>
    <property type="molecule type" value="Transcribed_RNA"/>
</dbReference>
<dbReference type="InterPro" id="IPR029021">
    <property type="entry name" value="Prot-tyrosine_phosphatase-like"/>
</dbReference>
<keyword evidence="4" id="KW-0904">Protein phosphatase</keyword>
<dbReference type="EC" id="3.1.3.48" evidence="2"/>
<feature type="domain" description="Tyrosine-protein phosphatase" evidence="7">
    <location>
        <begin position="1"/>
        <end position="196"/>
    </location>
</feature>
<dbReference type="EMBL" id="GDJX01003708">
    <property type="protein sequence ID" value="JAT64228.1"/>
    <property type="molecule type" value="Transcribed_RNA"/>
</dbReference>
<evidence type="ECO:0000256" key="6">
    <source>
        <dbReference type="SAM" id="MobiDB-lite"/>
    </source>
</evidence>
<dbReference type="PANTHER" id="PTHR45848">
    <property type="entry name" value="DUAL SPECIFICITY PROTEIN PHOSPHATASE 12 FAMILY MEMBER"/>
    <property type="match status" value="1"/>
</dbReference>
<evidence type="ECO:0000256" key="2">
    <source>
        <dbReference type="ARBA" id="ARBA00013064"/>
    </source>
</evidence>
<comment type="similarity">
    <text evidence="1">Belongs to the protein-tyrosine phosphatase family. Non-receptor class dual specificity subfamily.</text>
</comment>
<name>A0A1D1YED8_9ARAE</name>
<gene>
    <name evidence="9" type="primary">DUSP12_5</name>
    <name evidence="11" type="synonym">DUSP12_1</name>
    <name evidence="10" type="synonym">DUSP12_6</name>
    <name evidence="11" type="ORF">g.81960</name>
    <name evidence="10" type="ORF">g.81966</name>
    <name evidence="9" type="ORF">g.81972</name>
</gene>
<evidence type="ECO:0000313" key="10">
    <source>
        <dbReference type="EMBL" id="JAT60256.1"/>
    </source>
</evidence>
<dbReference type="InterPro" id="IPR016130">
    <property type="entry name" value="Tyr_Pase_AS"/>
</dbReference>
<reference evidence="9" key="1">
    <citation type="submission" date="2015-07" db="EMBL/GenBank/DDBJ databases">
        <title>Transcriptome Assembly of Anthurium amnicola.</title>
        <authorList>
            <person name="Suzuki J."/>
        </authorList>
    </citation>
    <scope>NUCLEOTIDE SEQUENCE</scope>
</reference>
<dbReference type="Gene3D" id="3.90.190.10">
    <property type="entry name" value="Protein tyrosine phosphatase superfamily"/>
    <property type="match status" value="1"/>
</dbReference>
<evidence type="ECO:0000313" key="9">
    <source>
        <dbReference type="EMBL" id="JAT53013.1"/>
    </source>
</evidence>
<sequence length="361" mass="39554">MPYLVREGLLIGKINDAAEVLQKGSGEITHVLSLLSSTSISFFSEWKSGLSIPTQEIREAFVGGSGNPSAPDGEASVSPKKPMPPGKLPYLLEMAGPGLKLVRLAVPLKDTEDEDLLDNLDVCLDFIDRGRKEGSILVHCFAGVSRSAAVVTAYLMKTEQKSLEDALESLRQSCETVCPNDGFLDQLKMFEDMGFKVDPASPIYKRFRLKVLGISYNRGQIIDSSIFGADPAIPQSKSSEASPKQSEPTPAYRCKKCRRVVVLQENVVGHNPGEGETCFDWRKRSGNPFDRAGEPECSSIFVEPLRWMTTVVEGALEGKLSCIHCEARLGYFNWSGIQCSCGSWITPAFQIHKGRVDVSTI</sequence>
<dbReference type="GO" id="GO:0008138">
    <property type="term" value="F:protein tyrosine/serine/threonine phosphatase activity"/>
    <property type="evidence" value="ECO:0007669"/>
    <property type="project" value="InterPro"/>
</dbReference>
<dbReference type="InterPro" id="IPR000340">
    <property type="entry name" value="Dual-sp_phosphatase_cat-dom"/>
</dbReference>
<dbReference type="CDD" id="cd14520">
    <property type="entry name" value="DSP_DUSP12"/>
    <property type="match status" value="1"/>
</dbReference>
<feature type="region of interest" description="Disordered" evidence="6">
    <location>
        <begin position="63"/>
        <end position="82"/>
    </location>
</feature>
<feature type="active site" description="Phosphocysteine intermediate" evidence="5">
    <location>
        <position position="140"/>
    </location>
</feature>
<accession>A0A1D1YED8</accession>